<evidence type="ECO:0000313" key="2">
    <source>
        <dbReference type="EMBL" id="PVY59738.1"/>
    </source>
</evidence>
<dbReference type="GeneID" id="93230745"/>
<dbReference type="AlphaFoldDB" id="A0A2U1CFQ5"/>
<dbReference type="EMBL" id="QEKK01000001">
    <property type="protein sequence ID" value="PVY59738.1"/>
    <property type="molecule type" value="Genomic_DNA"/>
</dbReference>
<proteinExistence type="predicted"/>
<evidence type="ECO:0000256" key="1">
    <source>
        <dbReference type="SAM" id="MobiDB-lite"/>
    </source>
</evidence>
<feature type="region of interest" description="Disordered" evidence="1">
    <location>
        <begin position="22"/>
        <end position="46"/>
    </location>
</feature>
<dbReference type="Proteomes" id="UP000245778">
    <property type="component" value="Unassembled WGS sequence"/>
</dbReference>
<organism evidence="2 3">
    <name type="scientific">Intestinimonas butyriciproducens</name>
    <dbReference type="NCBI Taxonomy" id="1297617"/>
    <lineage>
        <taxon>Bacteria</taxon>
        <taxon>Bacillati</taxon>
        <taxon>Bacillota</taxon>
        <taxon>Clostridia</taxon>
        <taxon>Eubacteriales</taxon>
        <taxon>Intestinimonas</taxon>
    </lineage>
</organism>
<accession>A0A2U1CFQ5</accession>
<comment type="caution">
    <text evidence="2">The sequence shown here is derived from an EMBL/GenBank/DDBJ whole genome shotgun (WGS) entry which is preliminary data.</text>
</comment>
<sequence length="46" mass="5469">MCEYYGLPLALIFEELIDMDKPEDKAQEQRPAEVEQEQQNKGERQK</sequence>
<dbReference type="RefSeq" id="WP_165366524.1">
    <property type="nucleotide sequence ID" value="NZ_CP011524.1"/>
</dbReference>
<gene>
    <name evidence="2" type="ORF">C7373_101252</name>
</gene>
<name>A0A2U1CFQ5_9FIRM</name>
<evidence type="ECO:0000313" key="3">
    <source>
        <dbReference type="Proteomes" id="UP000245778"/>
    </source>
</evidence>
<reference evidence="2 3" key="1">
    <citation type="submission" date="2018-04" db="EMBL/GenBank/DDBJ databases">
        <title>Genomic Encyclopedia of Type Strains, Phase IV (KMG-IV): sequencing the most valuable type-strain genomes for metagenomic binning, comparative biology and taxonomic classification.</title>
        <authorList>
            <person name="Goeker M."/>
        </authorList>
    </citation>
    <scope>NUCLEOTIDE SEQUENCE [LARGE SCALE GENOMIC DNA]</scope>
    <source>
        <strain evidence="2 3">DSM 26588</strain>
    </source>
</reference>
<protein>
    <submittedName>
        <fullName evidence="2">Uncharacterized protein</fullName>
    </submittedName>
</protein>